<keyword evidence="2" id="KW-1185">Reference proteome</keyword>
<name>A0A6S7CR39_9BURK</name>
<organism evidence="1 2">
    <name type="scientific">Achromobacter pulmonis</name>
    <dbReference type="NCBI Taxonomy" id="1389932"/>
    <lineage>
        <taxon>Bacteria</taxon>
        <taxon>Pseudomonadati</taxon>
        <taxon>Pseudomonadota</taxon>
        <taxon>Betaproteobacteria</taxon>
        <taxon>Burkholderiales</taxon>
        <taxon>Alcaligenaceae</taxon>
        <taxon>Achromobacter</taxon>
    </lineage>
</organism>
<evidence type="ECO:0000313" key="1">
    <source>
        <dbReference type="EMBL" id="CAB3859523.1"/>
    </source>
</evidence>
<reference evidence="1 2" key="1">
    <citation type="submission" date="2020-04" db="EMBL/GenBank/DDBJ databases">
        <authorList>
            <person name="De Canck E."/>
        </authorList>
    </citation>
    <scope>NUCLEOTIDE SEQUENCE [LARGE SCALE GENOMIC DNA]</scope>
    <source>
        <strain evidence="1 2">LMG 26788</strain>
    </source>
</reference>
<dbReference type="Proteomes" id="UP000494203">
    <property type="component" value="Unassembled WGS sequence"/>
</dbReference>
<dbReference type="AlphaFoldDB" id="A0A6S7CR39"/>
<protein>
    <submittedName>
        <fullName evidence="1">Uncharacterized protein</fullName>
    </submittedName>
</protein>
<sequence>MTYGFKVTTDTGIVQVDDTFANLALIQSGVLSLSQEGDQMNIRYGTLTFSGREAPVVAIRSSYPVGYKAVNVSGSTWVYQLVAELKWMNSTPVRWYLFDRPPPLTNGWGIRVRDAQGREVFNSGNRYMRPKAFYTLPADTPVDNNALVDLGGLPPGTYAAIPATCRNAGLAYTVFDTANAMRQLVDGVQALSTGVRVGWVAINDQPYAGDVGFYSAIRPGYVTVVDVDGY</sequence>
<dbReference type="EMBL" id="CADIKZ010000005">
    <property type="protein sequence ID" value="CAB3859523.1"/>
    <property type="molecule type" value="Genomic_DNA"/>
</dbReference>
<proteinExistence type="predicted"/>
<evidence type="ECO:0000313" key="2">
    <source>
        <dbReference type="Proteomes" id="UP000494203"/>
    </source>
</evidence>
<gene>
    <name evidence="1" type="ORF">LMG26788_02188</name>
</gene>
<accession>A0A6S7CR39</accession>